<feature type="region of interest" description="Disordered" evidence="1">
    <location>
        <begin position="38"/>
        <end position="81"/>
    </location>
</feature>
<organism evidence="2 3">
    <name type="scientific">Ceraceosorus bombacis</name>
    <dbReference type="NCBI Taxonomy" id="401625"/>
    <lineage>
        <taxon>Eukaryota</taxon>
        <taxon>Fungi</taxon>
        <taxon>Dikarya</taxon>
        <taxon>Basidiomycota</taxon>
        <taxon>Ustilaginomycotina</taxon>
        <taxon>Exobasidiomycetes</taxon>
        <taxon>Ceraceosorales</taxon>
        <taxon>Ceraceosoraceae</taxon>
        <taxon>Ceraceosorus</taxon>
    </lineage>
</organism>
<evidence type="ECO:0000313" key="2">
    <source>
        <dbReference type="EMBL" id="CEH16695.1"/>
    </source>
</evidence>
<sequence>MEHTAAPSYPGARLTWRHAPSLISCLLDTARQQRPLSAGHCACSPRADNNAIRPPSPPDHQQHSLGQIPARSHDKSADLSGRAQRHLVFSARRLVYPLATAINSRSPLPKHAEARFARLPSSKQSATMRAYARPEAAGGAR</sequence>
<proteinExistence type="predicted"/>
<protein>
    <submittedName>
        <fullName evidence="2">Uncharacterized protein</fullName>
    </submittedName>
</protein>
<name>A0A0P1BL92_9BASI</name>
<reference evidence="2 3" key="1">
    <citation type="submission" date="2014-09" db="EMBL/GenBank/DDBJ databases">
        <authorList>
            <person name="Magalhaes I.L.F."/>
            <person name="Oliveira U."/>
            <person name="Santos F.R."/>
            <person name="Vidigal T.H.D.A."/>
            <person name="Brescovit A.D."/>
            <person name="Santos A.J."/>
        </authorList>
    </citation>
    <scope>NUCLEOTIDE SEQUENCE [LARGE SCALE GENOMIC DNA]</scope>
</reference>
<evidence type="ECO:0000313" key="3">
    <source>
        <dbReference type="Proteomes" id="UP000054845"/>
    </source>
</evidence>
<accession>A0A0P1BL92</accession>
<keyword evidence="3" id="KW-1185">Reference proteome</keyword>
<dbReference type="AlphaFoldDB" id="A0A0P1BL92"/>
<dbReference type="EMBL" id="CCYA01000318">
    <property type="protein sequence ID" value="CEH16695.1"/>
    <property type="molecule type" value="Genomic_DNA"/>
</dbReference>
<evidence type="ECO:0000256" key="1">
    <source>
        <dbReference type="SAM" id="MobiDB-lite"/>
    </source>
</evidence>
<feature type="region of interest" description="Disordered" evidence="1">
    <location>
        <begin position="116"/>
        <end position="141"/>
    </location>
</feature>
<dbReference type="Proteomes" id="UP000054845">
    <property type="component" value="Unassembled WGS sequence"/>
</dbReference>